<gene>
    <name evidence="2" type="ORF">Fcan01_04759</name>
</gene>
<protein>
    <submittedName>
        <fullName evidence="2">Uncharacterized protein</fullName>
    </submittedName>
</protein>
<proteinExistence type="predicted"/>
<dbReference type="Proteomes" id="UP000198287">
    <property type="component" value="Unassembled WGS sequence"/>
</dbReference>
<comment type="caution">
    <text evidence="2">The sequence shown here is derived from an EMBL/GenBank/DDBJ whole genome shotgun (WGS) entry which is preliminary data.</text>
</comment>
<feature type="transmembrane region" description="Helical" evidence="1">
    <location>
        <begin position="294"/>
        <end position="315"/>
    </location>
</feature>
<accession>A0A226ESZ3</accession>
<evidence type="ECO:0000313" key="2">
    <source>
        <dbReference type="EMBL" id="OXA60350.1"/>
    </source>
</evidence>
<dbReference type="OrthoDB" id="8297494at2759"/>
<organism evidence="2 3">
    <name type="scientific">Folsomia candida</name>
    <name type="common">Springtail</name>
    <dbReference type="NCBI Taxonomy" id="158441"/>
    <lineage>
        <taxon>Eukaryota</taxon>
        <taxon>Metazoa</taxon>
        <taxon>Ecdysozoa</taxon>
        <taxon>Arthropoda</taxon>
        <taxon>Hexapoda</taxon>
        <taxon>Collembola</taxon>
        <taxon>Entomobryomorpha</taxon>
        <taxon>Isotomoidea</taxon>
        <taxon>Isotomidae</taxon>
        <taxon>Proisotominae</taxon>
        <taxon>Folsomia</taxon>
    </lineage>
</organism>
<dbReference type="EMBL" id="LNIX01000002">
    <property type="protein sequence ID" value="OXA60350.1"/>
    <property type="molecule type" value="Genomic_DNA"/>
</dbReference>
<keyword evidence="3" id="KW-1185">Reference proteome</keyword>
<keyword evidence="1" id="KW-1133">Transmembrane helix</keyword>
<evidence type="ECO:0000256" key="1">
    <source>
        <dbReference type="SAM" id="Phobius"/>
    </source>
</evidence>
<feature type="transmembrane region" description="Helical" evidence="1">
    <location>
        <begin position="106"/>
        <end position="125"/>
    </location>
</feature>
<feature type="transmembrane region" description="Helical" evidence="1">
    <location>
        <begin position="164"/>
        <end position="186"/>
    </location>
</feature>
<feature type="transmembrane region" description="Helical" evidence="1">
    <location>
        <begin position="198"/>
        <end position="217"/>
    </location>
</feature>
<sequence>MEKVTKKSAWINLGSIQKDVQICLPSPPIFKSFIPSIIQQLKLCNLMATIPFEWDTSHCKMRLLRSNSRLKICQLQMGMQIGYTLLMTANFFNPLNQDKISSSTRMVGLAFLVCFWTTMLTRLTFWNNRHEVVQLVNDYVQFETRFLPAPVPSGWNRGDKISQILMTLGLLTSAGLPGLMCTMLLVTPCKPPHLGFILFWKTGNICAVPGWSVRMVILVFDTWMWSNCIPPACFFAFQVYYLGIKCLASYIKLVIGICKDGNKKSGSSTILSSFRVYHHIQLLAKLYNFCLQSVFIPTQMTAACLVIIIGLYTCIKLHSEIPMPGLAFFPLLALDELSMILISQSAADVYTRSHIFVRDAPKWGKTLGRGEFITKIMKATKVIKIRFGSTNYIDKMTPLVYLNFCLTQTVSLVLLS</sequence>
<evidence type="ECO:0000313" key="3">
    <source>
        <dbReference type="Proteomes" id="UP000198287"/>
    </source>
</evidence>
<keyword evidence="1" id="KW-0472">Membrane</keyword>
<feature type="transmembrane region" description="Helical" evidence="1">
    <location>
        <begin position="223"/>
        <end position="243"/>
    </location>
</feature>
<name>A0A226ESZ3_FOLCA</name>
<reference evidence="2 3" key="1">
    <citation type="submission" date="2015-12" db="EMBL/GenBank/DDBJ databases">
        <title>The genome of Folsomia candida.</title>
        <authorList>
            <person name="Faddeeva A."/>
            <person name="Derks M.F."/>
            <person name="Anvar Y."/>
            <person name="Smit S."/>
            <person name="Van Straalen N."/>
            <person name="Roelofs D."/>
        </authorList>
    </citation>
    <scope>NUCLEOTIDE SEQUENCE [LARGE SCALE GENOMIC DNA]</scope>
    <source>
        <strain evidence="2 3">VU population</strain>
        <tissue evidence="2">Whole body</tissue>
    </source>
</reference>
<dbReference type="AlphaFoldDB" id="A0A226ESZ3"/>
<keyword evidence="1" id="KW-0812">Transmembrane</keyword>